<dbReference type="PROSITE" id="PS00010">
    <property type="entry name" value="ASX_HYDROXYL"/>
    <property type="match status" value="1"/>
</dbReference>
<keyword evidence="1 2" id="KW-1015">Disulfide bond</keyword>
<evidence type="ECO:0000256" key="1">
    <source>
        <dbReference type="ARBA" id="ARBA00023157"/>
    </source>
</evidence>
<dbReference type="Gene3D" id="3.10.100.10">
    <property type="entry name" value="Mannose-Binding Protein A, subunit A"/>
    <property type="match status" value="1"/>
</dbReference>
<feature type="transmembrane region" description="Helical" evidence="4">
    <location>
        <begin position="525"/>
        <end position="547"/>
    </location>
</feature>
<name>A0A815G261_ADIRI</name>
<feature type="compositionally biased region" description="Acidic residues" evidence="3">
    <location>
        <begin position="976"/>
        <end position="991"/>
    </location>
</feature>
<evidence type="ECO:0000313" key="8">
    <source>
        <dbReference type="EMBL" id="CAF1333207.1"/>
    </source>
</evidence>
<dbReference type="Pfam" id="PF14752">
    <property type="entry name" value="RBP_receptor"/>
    <property type="match status" value="1"/>
</dbReference>
<feature type="region of interest" description="Disordered" evidence="3">
    <location>
        <begin position="477"/>
        <end position="502"/>
    </location>
</feature>
<evidence type="ECO:0000256" key="5">
    <source>
        <dbReference type="SAM" id="SignalP"/>
    </source>
</evidence>
<accession>A0A815G261</accession>
<keyword evidence="4" id="KW-0812">Transmembrane</keyword>
<feature type="disulfide bond" evidence="2">
    <location>
        <begin position="269"/>
        <end position="278"/>
    </location>
</feature>
<dbReference type="GO" id="GO:0034632">
    <property type="term" value="F:retinol transmembrane transporter activity"/>
    <property type="evidence" value="ECO:0007669"/>
    <property type="project" value="InterPro"/>
</dbReference>
<feature type="transmembrane region" description="Helical" evidence="4">
    <location>
        <begin position="630"/>
        <end position="652"/>
    </location>
</feature>
<proteinExistence type="predicted"/>
<gene>
    <name evidence="8" type="ORF">EDS130_LOCUS32308</name>
</gene>
<dbReference type="EMBL" id="CAJNOJ010000247">
    <property type="protein sequence ID" value="CAF1333207.1"/>
    <property type="molecule type" value="Genomic_DNA"/>
</dbReference>
<dbReference type="Gene3D" id="3.90.70.80">
    <property type="match status" value="1"/>
</dbReference>
<dbReference type="InterPro" id="IPR003323">
    <property type="entry name" value="OTU_dom"/>
</dbReference>
<evidence type="ECO:0000259" key="7">
    <source>
        <dbReference type="PROSITE" id="PS50802"/>
    </source>
</evidence>
<dbReference type="InterPro" id="IPR026612">
    <property type="entry name" value="STRA6-like"/>
</dbReference>
<feature type="domain" description="OTU" evidence="7">
    <location>
        <begin position="1092"/>
        <end position="1215"/>
    </location>
</feature>
<sequence>MTSTYFSIVLLIIYFVVNEHEGVPIIDQTNRSLLDSFSQTNKLPSFINRTQQIVDQLRCSKGWKQFGGSCYYPSLMISTVDKANETCQRLQVNNTHLMRIKHVPELSYAAHLYATNTLIELLVEVDPELLKSKALGDRMLTNEHRDWRMMKDQFYRALVNSKHHDKSFNLRNTIITNASREKNDMFERLDQIHDLCYQFAWNVLSNDSHLFVFSTYILSNKTICSLSDVDLNSTYTYACQYVLDFCFENVMCGNHGKCNNTIQGFICSCSFWFGGVFCEKLAWETIQMSIAAVLIVTLTLILFTSKVVHGMKSMMKRIAKCCKSQRADVNRPNDNKNRTKKAKLRRQRSIGVFFLFLIFFCLLIIIPTIFQLQAFSFDDIDPMKPDLLFDKVLSIFKTCERKTLLPMIDRIFLAISVFLTITFFVLQPKPAENSSPSNSFKLKEIQPTRNNVEMVALCSSLPAAAADNSEQQLLLSDQSRNDTTRSTNRNDPFSGTTTPLQLKLPSSGLPSLCYPIDIKNRYQTAAIFGILTFEILLFFDEVLLAISGTSNDGVMIIFLKRIFLAILIGLRYYPLLLALRLQQTVAQLMAFIYVIGIIAHTIYRESFCLDFLPHSADTSTQEEVQLRLQIGTWFIVYGLIAHLPHFMLLSYIAAEFGMRFVFTCRSIYPKDYEKKVYSKPIQVSNDTQHDDGSFFDKIYKWNDDFSFTSMFISTYTVNFIILYHLSCTFTFLYTTRLMSPTLFIINTLEQLFSIEINDKFFHEEIIFSVFITAATYIGQLILGMKSFREHILAFYKEKEEIVNKIEENVKENETISRATQYPGYLIRYTVGGFVITFHLMIFVAVLPRLFWFHSSSFKWVLQLILPILILYALQKLMAKSSTRLIDAAQDKRSDYKKLFVNILQYFVLVANCFIGIMSSVIRVIMGSVANIIFINRVDLCLFRDPLERMDRAYVAYLHFVHVEYHTKYKHSHIQEIEDEEQVESTNEEELVNEQSSEPSESEPDQTEQPSNEEPAPHVQEASDVSNPLPDDINPSILPIVPERSALSASSSSRDVNERQLLLLQRWNEIKNERVEENRTLVTEEKQLSRIQCKRVSIRGDGNCFFRAISAQLNIRHNHSNIRSEAVNYLRSRRDYFASFIVGIIRPTVDAYIKEMAHNGVYADHPIIFATATVLGQNIVIHEIGKRPLLIPGSDNINNQLHVWYNGIHYDSIVTSDGRHVPNISRENLLTS</sequence>
<feature type="transmembrane region" description="Helical" evidence="4">
    <location>
        <begin position="407"/>
        <end position="426"/>
    </location>
</feature>
<comment type="caution">
    <text evidence="2">Lacks conserved residue(s) required for the propagation of feature annotation.</text>
</comment>
<dbReference type="PANTHER" id="PTHR12419">
    <property type="entry name" value="OTU DOMAIN CONTAINING PROTEIN"/>
    <property type="match status" value="1"/>
</dbReference>
<dbReference type="InterPro" id="IPR016187">
    <property type="entry name" value="CTDL_fold"/>
</dbReference>
<dbReference type="CDD" id="cd00054">
    <property type="entry name" value="EGF_CA"/>
    <property type="match status" value="1"/>
</dbReference>
<feature type="transmembrane region" description="Helical" evidence="4">
    <location>
        <begin position="553"/>
        <end position="573"/>
    </location>
</feature>
<feature type="transmembrane region" description="Helical" evidence="4">
    <location>
        <begin position="707"/>
        <end position="733"/>
    </location>
</feature>
<dbReference type="GO" id="GO:0038023">
    <property type="term" value="F:signaling receptor activity"/>
    <property type="evidence" value="ECO:0007669"/>
    <property type="project" value="InterPro"/>
</dbReference>
<feature type="transmembrane region" description="Helical" evidence="4">
    <location>
        <begin position="585"/>
        <end position="603"/>
    </location>
</feature>
<dbReference type="SUPFAM" id="SSF56436">
    <property type="entry name" value="C-type lectin-like"/>
    <property type="match status" value="1"/>
</dbReference>
<keyword evidence="4" id="KW-0472">Membrane</keyword>
<dbReference type="AlphaFoldDB" id="A0A815G261"/>
<feature type="transmembrane region" description="Helical" evidence="4">
    <location>
        <begin position="898"/>
        <end position="917"/>
    </location>
</feature>
<feature type="chain" id="PRO_5033006856" description="Ubiquitinyl hydrolase 1" evidence="5">
    <location>
        <begin position="23"/>
        <end position="1231"/>
    </location>
</feature>
<evidence type="ECO:0000259" key="6">
    <source>
        <dbReference type="PROSITE" id="PS50026"/>
    </source>
</evidence>
<dbReference type="GO" id="GO:0004843">
    <property type="term" value="F:cysteine-type deubiquitinase activity"/>
    <property type="evidence" value="ECO:0007669"/>
    <property type="project" value="TreeGrafter"/>
</dbReference>
<evidence type="ECO:0000313" key="9">
    <source>
        <dbReference type="Proteomes" id="UP000663852"/>
    </source>
</evidence>
<dbReference type="OrthoDB" id="409956at2759"/>
<dbReference type="InterPro" id="IPR000152">
    <property type="entry name" value="EGF-type_Asp/Asn_hydroxyl_site"/>
</dbReference>
<dbReference type="PROSITE" id="PS50026">
    <property type="entry name" value="EGF_3"/>
    <property type="match status" value="1"/>
</dbReference>
<feature type="transmembrane region" description="Helical" evidence="4">
    <location>
        <begin position="765"/>
        <end position="782"/>
    </location>
</feature>
<evidence type="ECO:0000256" key="4">
    <source>
        <dbReference type="SAM" id="Phobius"/>
    </source>
</evidence>
<feature type="region of interest" description="Disordered" evidence="3">
    <location>
        <begin position="973"/>
        <end position="1036"/>
    </location>
</feature>
<dbReference type="SUPFAM" id="SSF54001">
    <property type="entry name" value="Cysteine proteinases"/>
    <property type="match status" value="1"/>
</dbReference>
<keyword evidence="2" id="KW-0245">EGF-like domain</keyword>
<evidence type="ECO:0000256" key="3">
    <source>
        <dbReference type="SAM" id="MobiDB-lite"/>
    </source>
</evidence>
<reference evidence="8" key="1">
    <citation type="submission" date="2021-02" db="EMBL/GenBank/DDBJ databases">
        <authorList>
            <person name="Nowell W R."/>
        </authorList>
    </citation>
    <scope>NUCLEOTIDE SEQUENCE</scope>
</reference>
<dbReference type="InterPro" id="IPR038765">
    <property type="entry name" value="Papain-like_cys_pep_sf"/>
</dbReference>
<protein>
    <recommendedName>
        <fullName evidence="10">Ubiquitinyl hydrolase 1</fullName>
    </recommendedName>
</protein>
<feature type="transmembrane region" description="Helical" evidence="4">
    <location>
        <begin position="288"/>
        <end position="308"/>
    </location>
</feature>
<organism evidence="8 9">
    <name type="scientific">Adineta ricciae</name>
    <name type="common">Rotifer</name>
    <dbReference type="NCBI Taxonomy" id="249248"/>
    <lineage>
        <taxon>Eukaryota</taxon>
        <taxon>Metazoa</taxon>
        <taxon>Spiralia</taxon>
        <taxon>Gnathifera</taxon>
        <taxon>Rotifera</taxon>
        <taxon>Eurotatoria</taxon>
        <taxon>Bdelloidea</taxon>
        <taxon>Adinetida</taxon>
        <taxon>Adinetidae</taxon>
        <taxon>Adineta</taxon>
    </lineage>
</organism>
<dbReference type="Proteomes" id="UP000663852">
    <property type="component" value="Unassembled WGS sequence"/>
</dbReference>
<dbReference type="InterPro" id="IPR000742">
    <property type="entry name" value="EGF"/>
</dbReference>
<dbReference type="PROSITE" id="PS50802">
    <property type="entry name" value="OTU"/>
    <property type="match status" value="1"/>
</dbReference>
<dbReference type="GO" id="GO:0016579">
    <property type="term" value="P:protein deubiquitination"/>
    <property type="evidence" value="ECO:0007669"/>
    <property type="project" value="TreeGrafter"/>
</dbReference>
<keyword evidence="4" id="KW-1133">Transmembrane helix</keyword>
<comment type="caution">
    <text evidence="8">The sequence shown here is derived from an EMBL/GenBank/DDBJ whole genome shotgun (WGS) entry which is preliminary data.</text>
</comment>
<feature type="domain" description="EGF-like" evidence="6">
    <location>
        <begin position="242"/>
        <end position="279"/>
    </location>
</feature>
<feature type="transmembrane region" description="Helical" evidence="4">
    <location>
        <begin position="350"/>
        <end position="370"/>
    </location>
</feature>
<feature type="transmembrane region" description="Helical" evidence="4">
    <location>
        <begin position="859"/>
        <end position="877"/>
    </location>
</feature>
<evidence type="ECO:0000256" key="2">
    <source>
        <dbReference type="PROSITE-ProRule" id="PRU00076"/>
    </source>
</evidence>
<dbReference type="InterPro" id="IPR016186">
    <property type="entry name" value="C-type_lectin-like/link_sf"/>
</dbReference>
<keyword evidence="5" id="KW-0732">Signal</keyword>
<dbReference type="SUPFAM" id="SSF57196">
    <property type="entry name" value="EGF/Laminin"/>
    <property type="match status" value="1"/>
</dbReference>
<dbReference type="PROSITE" id="PS00022">
    <property type="entry name" value="EGF_1"/>
    <property type="match status" value="1"/>
</dbReference>
<dbReference type="Pfam" id="PF02338">
    <property type="entry name" value="OTU"/>
    <property type="match status" value="1"/>
</dbReference>
<dbReference type="InterPro" id="IPR050704">
    <property type="entry name" value="Peptidase_C85-like"/>
</dbReference>
<dbReference type="Gene3D" id="2.10.25.10">
    <property type="entry name" value="Laminin"/>
    <property type="match status" value="1"/>
</dbReference>
<feature type="transmembrane region" description="Helical" evidence="4">
    <location>
        <begin position="825"/>
        <end position="847"/>
    </location>
</feature>
<evidence type="ECO:0008006" key="10">
    <source>
        <dbReference type="Google" id="ProtNLM"/>
    </source>
</evidence>
<feature type="compositionally biased region" description="Polar residues" evidence="3">
    <location>
        <begin position="484"/>
        <end position="500"/>
    </location>
</feature>
<dbReference type="PANTHER" id="PTHR12419:SF11">
    <property type="entry name" value="OTU DOMAIN-CONTAINING PROTEIN DDB_G0284757"/>
    <property type="match status" value="1"/>
</dbReference>
<feature type="signal peptide" evidence="5">
    <location>
        <begin position="1"/>
        <end position="22"/>
    </location>
</feature>